<evidence type="ECO:0000256" key="2">
    <source>
        <dbReference type="ARBA" id="ARBA00022801"/>
    </source>
</evidence>
<proteinExistence type="predicted"/>
<keyword evidence="4 7" id="KW-0443">Lipid metabolism</keyword>
<dbReference type="InParanoid" id="F0XQ81"/>
<dbReference type="PROSITE" id="PS50007">
    <property type="entry name" value="PIPLC_X_DOMAIN"/>
    <property type="match status" value="1"/>
</dbReference>
<dbReference type="InterPro" id="IPR035892">
    <property type="entry name" value="C2_domain_sf"/>
</dbReference>
<keyword evidence="5" id="KW-0807">Transducer</keyword>
<evidence type="ECO:0000256" key="7">
    <source>
        <dbReference type="RuleBase" id="RU361133"/>
    </source>
</evidence>
<evidence type="ECO:0000256" key="4">
    <source>
        <dbReference type="ARBA" id="ARBA00023098"/>
    </source>
</evidence>
<dbReference type="PROSITE" id="PS50008">
    <property type="entry name" value="PIPLC_Y_DOMAIN"/>
    <property type="match status" value="1"/>
</dbReference>
<dbReference type="Pfam" id="PF00388">
    <property type="entry name" value="PI-PLC-X"/>
    <property type="match status" value="1"/>
</dbReference>
<keyword evidence="3 7" id="KW-0442">Lipid degradation</keyword>
<dbReference type="Pfam" id="PF23617">
    <property type="entry name" value="EF-hand_15"/>
    <property type="match status" value="1"/>
</dbReference>
<accession>F0XQ81</accession>
<feature type="region of interest" description="Disordered" evidence="8">
    <location>
        <begin position="644"/>
        <end position="663"/>
    </location>
</feature>
<dbReference type="CDD" id="cd00275">
    <property type="entry name" value="C2_PLC_like"/>
    <property type="match status" value="1"/>
</dbReference>
<feature type="compositionally biased region" description="Basic and acidic residues" evidence="8">
    <location>
        <begin position="211"/>
        <end position="220"/>
    </location>
</feature>
<reference evidence="10 11" key="1">
    <citation type="journal article" date="2011" name="Proc. Natl. Acad. Sci. U.S.A.">
        <title>Genome and transcriptome analyses of the mountain pine beetle-fungal symbiont Grosmannia clavigera, a lodgepole pine pathogen.</title>
        <authorList>
            <person name="DiGuistini S."/>
            <person name="Wang Y."/>
            <person name="Liao N.Y."/>
            <person name="Taylor G."/>
            <person name="Tanguay P."/>
            <person name="Feau N."/>
            <person name="Henrissat B."/>
            <person name="Chan S.K."/>
            <person name="Hesse-Orce U."/>
            <person name="Alamouti S.M."/>
            <person name="Tsui C.K.M."/>
            <person name="Docking R.T."/>
            <person name="Levasseur A."/>
            <person name="Haridas S."/>
            <person name="Robertson G."/>
            <person name="Birol I."/>
            <person name="Holt R.A."/>
            <person name="Marra M.A."/>
            <person name="Hamelin R.C."/>
            <person name="Hirst M."/>
            <person name="Jones S.J.M."/>
            <person name="Bohlmann J."/>
            <person name="Breuil C."/>
        </authorList>
    </citation>
    <scope>NUCLEOTIDE SEQUENCE [LARGE SCALE GENOMIC DNA]</scope>
    <source>
        <strain evidence="11">kw1407 / UAMH 11150</strain>
    </source>
</reference>
<keyword evidence="11" id="KW-1185">Reference proteome</keyword>
<feature type="compositionally biased region" description="Basic and acidic residues" evidence="8">
    <location>
        <begin position="649"/>
        <end position="663"/>
    </location>
</feature>
<evidence type="ECO:0000313" key="11">
    <source>
        <dbReference type="Proteomes" id="UP000007796"/>
    </source>
</evidence>
<dbReference type="InterPro" id="IPR056584">
    <property type="entry name" value="EF-hand_15"/>
</dbReference>
<dbReference type="SUPFAM" id="SSF49562">
    <property type="entry name" value="C2 domain (Calcium/lipid-binding domain, CaLB)"/>
    <property type="match status" value="1"/>
</dbReference>
<dbReference type="STRING" id="655863.F0XQ81"/>
<dbReference type="EC" id="3.1.4.11" evidence="7"/>
<dbReference type="SMART" id="SM00149">
    <property type="entry name" value="PLCYc"/>
    <property type="match status" value="1"/>
</dbReference>
<feature type="region of interest" description="Disordered" evidence="8">
    <location>
        <begin position="151"/>
        <end position="234"/>
    </location>
</feature>
<feature type="compositionally biased region" description="Acidic residues" evidence="8">
    <location>
        <begin position="151"/>
        <end position="174"/>
    </location>
</feature>
<dbReference type="OrthoDB" id="269822at2759"/>
<evidence type="ECO:0000256" key="8">
    <source>
        <dbReference type="SAM" id="MobiDB-lite"/>
    </source>
</evidence>
<dbReference type="SUPFAM" id="SSF51695">
    <property type="entry name" value="PLC-like phosphodiesterases"/>
    <property type="match status" value="1"/>
</dbReference>
<evidence type="ECO:0000259" key="9">
    <source>
        <dbReference type="PROSITE" id="PS50008"/>
    </source>
</evidence>
<dbReference type="eggNOG" id="KOG0169">
    <property type="taxonomic scope" value="Eukaryota"/>
</dbReference>
<feature type="domain" description="PI-PLC Y-box" evidence="9">
    <location>
        <begin position="442"/>
        <end position="555"/>
    </location>
</feature>
<comment type="function">
    <text evidence="6">The production of the second messenger molecules diacylglycerol (DAG) and inositol 1,4,5-trisphosphate (IP3) is mediated by activated phosphatidylinositol-specific phospholipase C enzymes.</text>
</comment>
<dbReference type="PRINTS" id="PR00390">
    <property type="entry name" value="PHPHLIPASEC"/>
</dbReference>
<dbReference type="GO" id="GO:0016042">
    <property type="term" value="P:lipid catabolic process"/>
    <property type="evidence" value="ECO:0007669"/>
    <property type="project" value="UniProtKB-KW"/>
</dbReference>
<evidence type="ECO:0000256" key="3">
    <source>
        <dbReference type="ARBA" id="ARBA00022963"/>
    </source>
</evidence>
<evidence type="ECO:0000256" key="5">
    <source>
        <dbReference type="ARBA" id="ARBA00023224"/>
    </source>
</evidence>
<dbReference type="InterPro" id="IPR001711">
    <property type="entry name" value="PLipase_C_Pinositol-sp_Y"/>
</dbReference>
<dbReference type="PANTHER" id="PTHR10336">
    <property type="entry name" value="PHOSPHOINOSITIDE-SPECIFIC PHOSPHOLIPASE C FAMILY PROTEIN"/>
    <property type="match status" value="1"/>
</dbReference>
<name>F0XQ81_GROCL</name>
<protein>
    <recommendedName>
        <fullName evidence="7">Phosphoinositide phospholipase C</fullName>
        <ecNumber evidence="7">3.1.4.11</ecNumber>
    </recommendedName>
</protein>
<dbReference type="Pfam" id="PF00387">
    <property type="entry name" value="PI-PLC-Y"/>
    <property type="match status" value="1"/>
</dbReference>
<dbReference type="InterPro" id="IPR000909">
    <property type="entry name" value="PLipase_C_PInositol-sp_X_dom"/>
</dbReference>
<dbReference type="InterPro" id="IPR001192">
    <property type="entry name" value="PI-PLC_fam"/>
</dbReference>
<comment type="catalytic activity">
    <reaction evidence="1 7">
        <text>a 1,2-diacyl-sn-glycero-3-phospho-(1D-myo-inositol-4,5-bisphosphate) + H2O = 1D-myo-inositol 1,4,5-trisphosphate + a 1,2-diacyl-sn-glycerol + H(+)</text>
        <dbReference type="Rhea" id="RHEA:33179"/>
        <dbReference type="ChEBI" id="CHEBI:15377"/>
        <dbReference type="ChEBI" id="CHEBI:15378"/>
        <dbReference type="ChEBI" id="CHEBI:17815"/>
        <dbReference type="ChEBI" id="CHEBI:58456"/>
        <dbReference type="ChEBI" id="CHEBI:203600"/>
        <dbReference type="EC" id="3.1.4.11"/>
    </reaction>
</comment>
<dbReference type="Proteomes" id="UP000007796">
    <property type="component" value="Unassembled WGS sequence"/>
</dbReference>
<dbReference type="AlphaFoldDB" id="F0XQ81"/>
<dbReference type="InterPro" id="IPR017946">
    <property type="entry name" value="PLC-like_Pdiesterase_TIM-brl"/>
</dbReference>
<organism evidence="11">
    <name type="scientific">Grosmannia clavigera (strain kw1407 / UAMH 11150)</name>
    <name type="common">Blue stain fungus</name>
    <name type="synonym">Graphiocladiella clavigera</name>
    <dbReference type="NCBI Taxonomy" id="655863"/>
    <lineage>
        <taxon>Eukaryota</taxon>
        <taxon>Fungi</taxon>
        <taxon>Dikarya</taxon>
        <taxon>Ascomycota</taxon>
        <taxon>Pezizomycotina</taxon>
        <taxon>Sordariomycetes</taxon>
        <taxon>Sordariomycetidae</taxon>
        <taxon>Ophiostomatales</taxon>
        <taxon>Ophiostomataceae</taxon>
        <taxon>Leptographium</taxon>
    </lineage>
</organism>
<evidence type="ECO:0000256" key="1">
    <source>
        <dbReference type="ARBA" id="ARBA00001195"/>
    </source>
</evidence>
<gene>
    <name evidence="10" type="ORF">CMQ_7468</name>
</gene>
<dbReference type="Gene3D" id="3.20.20.190">
    <property type="entry name" value="Phosphatidylinositol (PI) phosphodiesterase"/>
    <property type="match status" value="2"/>
</dbReference>
<dbReference type="EMBL" id="GL629801">
    <property type="protein sequence ID" value="EFX00466.1"/>
    <property type="molecule type" value="Genomic_DNA"/>
</dbReference>
<evidence type="ECO:0000313" key="10">
    <source>
        <dbReference type="EMBL" id="EFX00466.1"/>
    </source>
</evidence>
<dbReference type="GO" id="GO:0004435">
    <property type="term" value="F:phosphatidylinositol-4,5-bisphosphate phospholipase C activity"/>
    <property type="evidence" value="ECO:0007669"/>
    <property type="project" value="UniProtKB-EC"/>
</dbReference>
<sequence length="774" mass="83197">MSQSPEQVGGAGSQTPAPAPDASTPGFVLEASMLTHASRIFSAHADTTDNKWYPEQVATFLSHVQGDETAAAGQQGMDLADFLRYMASAATDAQGPLPEAQDVDDYPLSSYFISSSHNTYLTGNQLYSAASTDAYRIVLDHGCRCIEIDVWDGDGDSSSDEDESSNDEVEEGEEVESKDGIEGQRCRRKSDASNSSSTSSTSSTSSSDADPVAREKKMAERQQMVKRAKAKLPSSLASRLARSTLGRRLEHYVERKTTMTATTSADETTDTTAGAANATITTTTTTTTTTITARSQAAEPRVLHGYTLTKEVPFRDVCATIREYGFRTTEMPLIVSLEVHCSAQQQAVMVQIMEQEWQGLLLALPLEPPRDGEVKALPSPGSLRNKILVKVKHVPAPVATATSDSNSSSSTIGITSQLADMAVETETTVANPPKVSKITQALAQLAVYTRGVSFKSLAQPEATMPTHVFSLSEKGVQEVHAKDGPALFHHNRHYLMRAYPSGLRIRSSNLDPALFWRRGIQIVALNWQNCDEGMMLNEAMFSGSAGYVLKPEVYRGEKLAKLAAVAATSADAVALPPPATAFCMLNLAVTFYAGQAIPLPNADDGDADGSSTPTSSRRTVRPYVKVELHVDADLTNIEISDEAAAATSREAEDKEGEYKARTRVAKEGTDRNPDFDGEVVTFANVPIVATVGTEAATSADTAARLSFVRFLVKDATGAMRRDVLLAWAAVRLDRLQPGYRLVHLRDAVHGRPTGGVLLVRIAKKVAQAGTVDAR</sequence>
<feature type="region of interest" description="Disordered" evidence="8">
    <location>
        <begin position="1"/>
        <end position="25"/>
    </location>
</feature>
<dbReference type="GO" id="GO:0051209">
    <property type="term" value="P:release of sequestered calcium ion into cytosol"/>
    <property type="evidence" value="ECO:0007669"/>
    <property type="project" value="TreeGrafter"/>
</dbReference>
<dbReference type="RefSeq" id="XP_014169948.1">
    <property type="nucleotide sequence ID" value="XM_014314473.1"/>
</dbReference>
<dbReference type="PANTHER" id="PTHR10336:SF82">
    <property type="entry name" value="PHOSPHOINOSITIDE PHOSPHOLIPASE C"/>
    <property type="match status" value="1"/>
</dbReference>
<dbReference type="GeneID" id="25981015"/>
<feature type="compositionally biased region" description="Basic and acidic residues" evidence="8">
    <location>
        <begin position="175"/>
        <end position="191"/>
    </location>
</feature>
<dbReference type="GO" id="GO:0048015">
    <property type="term" value="P:phosphatidylinositol-mediated signaling"/>
    <property type="evidence" value="ECO:0007669"/>
    <property type="project" value="TreeGrafter"/>
</dbReference>
<dbReference type="HOGENOM" id="CLU_002738_3_0_1"/>
<evidence type="ECO:0000256" key="6">
    <source>
        <dbReference type="ARBA" id="ARBA00059664"/>
    </source>
</evidence>
<dbReference type="FunFam" id="3.20.20.190:FF:000039">
    <property type="entry name" value="Phosphoinositide phospholipase C"/>
    <property type="match status" value="1"/>
</dbReference>
<feature type="compositionally biased region" description="Low complexity" evidence="8">
    <location>
        <begin position="192"/>
        <end position="210"/>
    </location>
</feature>
<keyword evidence="2 7" id="KW-0378">Hydrolase</keyword>
<dbReference type="Gene3D" id="2.60.40.150">
    <property type="entry name" value="C2 domain"/>
    <property type="match status" value="1"/>
</dbReference>
<dbReference type="SMART" id="SM00148">
    <property type="entry name" value="PLCXc"/>
    <property type="match status" value="1"/>
</dbReference>